<feature type="compositionally biased region" description="Pro residues" evidence="1">
    <location>
        <begin position="695"/>
        <end position="708"/>
    </location>
</feature>
<feature type="compositionally biased region" description="Polar residues" evidence="1">
    <location>
        <begin position="339"/>
        <end position="364"/>
    </location>
</feature>
<evidence type="ECO:0000256" key="1">
    <source>
        <dbReference type="SAM" id="MobiDB-lite"/>
    </source>
</evidence>
<feature type="compositionally biased region" description="Basic and acidic residues" evidence="1">
    <location>
        <begin position="385"/>
        <end position="396"/>
    </location>
</feature>
<feature type="region of interest" description="Disordered" evidence="1">
    <location>
        <begin position="512"/>
        <end position="549"/>
    </location>
</feature>
<dbReference type="AlphaFoldDB" id="A0A420YMM8"/>
<accession>A0A420YMM8</accession>
<evidence type="ECO:0000313" key="3">
    <source>
        <dbReference type="Proteomes" id="UP000275385"/>
    </source>
</evidence>
<feature type="region of interest" description="Disordered" evidence="1">
    <location>
        <begin position="109"/>
        <end position="132"/>
    </location>
</feature>
<protein>
    <submittedName>
        <fullName evidence="2">Uncharacterized protein</fullName>
    </submittedName>
</protein>
<sequence length="954" mass="103016">MGRTSKFTFPVPGRRQKAPAPPPSQPTSGTLTKAQKILGTGELNVDSTTDVSRIWETKSSKSNTGISISVSESTYNSGFGRLQDNDVVESITQRRARWEEESAVLPWHLQRKGSKGDMGGNDANTEASSICRQRSSSTINTYYDSSKVPLSISQQTASSAIAKGLPSKASALLDMNGNYSMPSKPKKKPSRLDLSHLLGKAKSAKHLSPSDAIYKGLVHGPDMVSRSPSVNSFSPRELAPAPPPIQQRTDRQTQKKTALETSREQYHGPVPKPVQPVPAELRKKMRSSASANELHSMYEHYEQRSFQEMMGGETGLANMESISPTSVPVTHGFLSPYSSATSKSQTSGVETPASSLMTASSVKSPHTDCAASVSSRHTRTSKASKRTDRSMTDFDLRQNSVLSLSSDSEDDDYSERPATSVSTSLSAPRRPSDTSRRPSDSQTSSTGAELGSFPAPPSPKSSGMSRKDSLPRHIAPMSPMDFSDLGVYNNFSSTPVGASVSSAELAARASSHSLSSQATMRAHSRQASSHMSTSTVTGGLPSGSKSNSIQRGSMRAIALIPAQGFPFGHRASQLSNASDVPPSPTSIDFYLQSQHNSMAFDNGSVRSSKSLDRSSSVRNSVGPSGNDGEGRFIAVTAQEERLLAALRIKRARMRDKIIAEFEEDLEDVSDGRITPLDRQQLQQHAYQPGTMQPLTSPPPNQPLPPPPSKARSASDVKRSSSRQTSRLSALNNTRLAPLPEQPLSEKPSNEALLLNSRYSSNTPKRSKADDESVHAKLNRTTTKLDSLSLEESSAKVDRFVDFDSSMDDNGIPDFPTVPSDSSSSSTSGSRSRSGNYHTTASRAETPLQQTSLSVPKHDSRRTRIDSILTSYADEQVVPKHVSLHLPPRREKKDSQVSVLDQVDEAAVDIPRPDSPISPADFPLPGASTLPRKKQVRLSAVGYRPMEAGWWADDG</sequence>
<feature type="region of interest" description="Disordered" evidence="1">
    <location>
        <begin position="907"/>
        <end position="928"/>
    </location>
</feature>
<proteinExistence type="predicted"/>
<feature type="region of interest" description="Disordered" evidence="1">
    <location>
        <begin position="756"/>
        <end position="775"/>
    </location>
</feature>
<feature type="compositionally biased region" description="Basic and acidic residues" evidence="1">
    <location>
        <begin position="430"/>
        <end position="439"/>
    </location>
</feature>
<dbReference type="Proteomes" id="UP000275385">
    <property type="component" value="Unassembled WGS sequence"/>
</dbReference>
<dbReference type="STRING" id="177199.A0A420YMM8"/>
<gene>
    <name evidence="2" type="ORF">DL546_008527</name>
</gene>
<feature type="compositionally biased region" description="Basic and acidic residues" evidence="1">
    <location>
        <begin position="248"/>
        <end position="266"/>
    </location>
</feature>
<evidence type="ECO:0000313" key="2">
    <source>
        <dbReference type="EMBL" id="RKU49163.1"/>
    </source>
</evidence>
<keyword evidence="3" id="KW-1185">Reference proteome</keyword>
<feature type="compositionally biased region" description="Polar residues" evidence="1">
    <location>
        <begin position="721"/>
        <end position="734"/>
    </location>
</feature>
<feature type="region of interest" description="Disordered" evidence="1">
    <location>
        <begin position="1"/>
        <end position="31"/>
    </location>
</feature>
<feature type="region of interest" description="Disordered" evidence="1">
    <location>
        <begin position="600"/>
        <end position="632"/>
    </location>
</feature>
<feature type="compositionally biased region" description="Polar residues" evidence="1">
    <location>
        <begin position="835"/>
        <end position="853"/>
    </location>
</feature>
<feature type="region of interest" description="Disordered" evidence="1">
    <location>
        <begin position="688"/>
        <end position="751"/>
    </location>
</feature>
<comment type="caution">
    <text evidence="2">The sequence shown here is derived from an EMBL/GenBank/DDBJ whole genome shotgun (WGS) entry which is preliminary data.</text>
</comment>
<feature type="compositionally biased region" description="Polar residues" evidence="1">
    <location>
        <begin position="417"/>
        <end position="426"/>
    </location>
</feature>
<name>A0A420YMM8_9PEZI</name>
<feature type="compositionally biased region" description="Low complexity" evidence="1">
    <location>
        <begin position="819"/>
        <end position="834"/>
    </location>
</feature>
<reference evidence="2 3" key="1">
    <citation type="submission" date="2018-08" db="EMBL/GenBank/DDBJ databases">
        <title>Draft genome of the lignicolous fungus Coniochaeta pulveracea.</title>
        <authorList>
            <person name="Borstlap C.J."/>
            <person name="De Witt R.N."/>
            <person name="Botha A."/>
            <person name="Volschenk H."/>
        </authorList>
    </citation>
    <scope>NUCLEOTIDE SEQUENCE [LARGE SCALE GENOMIC DNA]</scope>
    <source>
        <strain evidence="2 3">CAB683</strain>
    </source>
</reference>
<feature type="region of interest" description="Disordered" evidence="1">
    <location>
        <begin position="176"/>
        <end position="282"/>
    </location>
</feature>
<dbReference type="OrthoDB" id="5244050at2759"/>
<feature type="region of interest" description="Disordered" evidence="1">
    <location>
        <begin position="807"/>
        <end position="861"/>
    </location>
</feature>
<feature type="compositionally biased region" description="Polar residues" evidence="1">
    <location>
        <begin position="525"/>
        <end position="549"/>
    </location>
</feature>
<feature type="compositionally biased region" description="Low complexity" evidence="1">
    <location>
        <begin position="604"/>
        <end position="621"/>
    </location>
</feature>
<organism evidence="2 3">
    <name type="scientific">Coniochaeta pulveracea</name>
    <dbReference type="NCBI Taxonomy" id="177199"/>
    <lineage>
        <taxon>Eukaryota</taxon>
        <taxon>Fungi</taxon>
        <taxon>Dikarya</taxon>
        <taxon>Ascomycota</taxon>
        <taxon>Pezizomycotina</taxon>
        <taxon>Sordariomycetes</taxon>
        <taxon>Sordariomycetidae</taxon>
        <taxon>Coniochaetales</taxon>
        <taxon>Coniochaetaceae</taxon>
        <taxon>Coniochaeta</taxon>
    </lineage>
</organism>
<feature type="region of interest" description="Disordered" evidence="1">
    <location>
        <begin position="339"/>
        <end position="476"/>
    </location>
</feature>
<feature type="compositionally biased region" description="Polar residues" evidence="1">
    <location>
        <begin position="122"/>
        <end position="132"/>
    </location>
</feature>
<dbReference type="EMBL" id="QVQW01000002">
    <property type="protein sequence ID" value="RKU49163.1"/>
    <property type="molecule type" value="Genomic_DNA"/>
</dbReference>